<dbReference type="EMBL" id="LTDF01000093">
    <property type="protein sequence ID" value="KXT49063.1"/>
    <property type="molecule type" value="Genomic_DNA"/>
</dbReference>
<protein>
    <submittedName>
        <fullName evidence="1">Uncharacterized protein</fullName>
    </submittedName>
</protein>
<dbReference type="Proteomes" id="UP000070319">
    <property type="component" value="Unassembled WGS sequence"/>
</dbReference>
<gene>
    <name evidence="1" type="ORF">HMPREF2531_02677</name>
</gene>
<proteinExistence type="predicted"/>
<evidence type="ECO:0000313" key="2">
    <source>
        <dbReference type="Proteomes" id="UP000070319"/>
    </source>
</evidence>
<comment type="caution">
    <text evidence="1">The sequence shown here is derived from an EMBL/GenBank/DDBJ whole genome shotgun (WGS) entry which is preliminary data.</text>
</comment>
<organism evidence="1">
    <name type="scientific">Bacteroides intestinalis</name>
    <dbReference type="NCBI Taxonomy" id="329854"/>
    <lineage>
        <taxon>Bacteria</taxon>
        <taxon>Pseudomonadati</taxon>
        <taxon>Bacteroidota</taxon>
        <taxon>Bacteroidia</taxon>
        <taxon>Bacteroidales</taxon>
        <taxon>Bacteroidaceae</taxon>
        <taxon>Bacteroides</taxon>
    </lineage>
</organism>
<reference evidence="1 2" key="1">
    <citation type="submission" date="2016-02" db="EMBL/GenBank/DDBJ databases">
        <authorList>
            <person name="Wen L."/>
            <person name="He K."/>
            <person name="Yang H."/>
        </authorList>
    </citation>
    <scope>NUCLEOTIDE SEQUENCE [LARGE SCALE GENOMIC DNA]</scope>
    <source>
        <strain evidence="1 2">KLE1704</strain>
    </source>
</reference>
<name>A0A139LC93_9BACE</name>
<evidence type="ECO:0000313" key="1">
    <source>
        <dbReference type="EMBL" id="KXT49063.1"/>
    </source>
</evidence>
<sequence length="43" mass="5054">MYKASWQKGLMFRPFRYNAEEIKSIYAMASLSISKVFLIFACL</sequence>
<dbReference type="AlphaFoldDB" id="A0A139LC93"/>
<dbReference type="PATRIC" id="fig|329854.7.peg.2729"/>
<accession>A0A139LC93</accession>